<dbReference type="PANTHER" id="PTHR46383">
    <property type="entry name" value="ASPARTATE AMINOTRANSFERASE"/>
    <property type="match status" value="1"/>
</dbReference>
<keyword evidence="3 6" id="KW-0032">Aminotransferase</keyword>
<dbReference type="Pfam" id="PF00155">
    <property type="entry name" value="Aminotran_1_2"/>
    <property type="match status" value="1"/>
</dbReference>
<dbReference type="STRING" id="1618446.UV61_C0008G0054"/>
<dbReference type="EC" id="2.6.1.-" evidence="6"/>
<comment type="cofactor">
    <cofactor evidence="1 6">
        <name>pyridoxal 5'-phosphate</name>
        <dbReference type="ChEBI" id="CHEBI:597326"/>
    </cofactor>
</comment>
<evidence type="ECO:0000313" key="9">
    <source>
        <dbReference type="Proteomes" id="UP000034050"/>
    </source>
</evidence>
<dbReference type="GO" id="GO:0006520">
    <property type="term" value="P:amino acid metabolic process"/>
    <property type="evidence" value="ECO:0007669"/>
    <property type="project" value="InterPro"/>
</dbReference>
<dbReference type="Proteomes" id="UP000034050">
    <property type="component" value="Unassembled WGS sequence"/>
</dbReference>
<keyword evidence="4 6" id="KW-0808">Transferase</keyword>
<dbReference type="InterPro" id="IPR004838">
    <property type="entry name" value="NHTrfase_class1_PyrdxlP-BS"/>
</dbReference>
<dbReference type="PANTHER" id="PTHR46383:SF1">
    <property type="entry name" value="ASPARTATE AMINOTRANSFERASE"/>
    <property type="match status" value="1"/>
</dbReference>
<reference evidence="8 9" key="1">
    <citation type="journal article" date="2015" name="Nature">
        <title>rRNA introns, odd ribosomes, and small enigmatic genomes across a large radiation of phyla.</title>
        <authorList>
            <person name="Brown C.T."/>
            <person name="Hug L.A."/>
            <person name="Thomas B.C."/>
            <person name="Sharon I."/>
            <person name="Castelle C.J."/>
            <person name="Singh A."/>
            <person name="Wilkins M.J."/>
            <person name="Williams K.H."/>
            <person name="Banfield J.F."/>
        </authorList>
    </citation>
    <scope>NUCLEOTIDE SEQUENCE [LARGE SCALE GENOMIC DNA]</scope>
</reference>
<proteinExistence type="inferred from homology"/>
<dbReference type="SUPFAM" id="SSF53383">
    <property type="entry name" value="PLP-dependent transferases"/>
    <property type="match status" value="1"/>
</dbReference>
<dbReference type="CDD" id="cd00609">
    <property type="entry name" value="AAT_like"/>
    <property type="match status" value="1"/>
</dbReference>
<evidence type="ECO:0000313" key="8">
    <source>
        <dbReference type="EMBL" id="KKS86601.1"/>
    </source>
</evidence>
<comment type="similarity">
    <text evidence="2 6">Belongs to the class-I pyridoxal-phosphate-dependent aminotransferase family.</text>
</comment>
<dbReference type="GO" id="GO:0008483">
    <property type="term" value="F:transaminase activity"/>
    <property type="evidence" value="ECO:0007669"/>
    <property type="project" value="UniProtKB-KW"/>
</dbReference>
<dbReference type="InterPro" id="IPR015424">
    <property type="entry name" value="PyrdxlP-dep_Trfase"/>
</dbReference>
<dbReference type="AlphaFoldDB" id="A0A0G1EU86"/>
<dbReference type="GO" id="GO:0030170">
    <property type="term" value="F:pyridoxal phosphate binding"/>
    <property type="evidence" value="ECO:0007669"/>
    <property type="project" value="InterPro"/>
</dbReference>
<evidence type="ECO:0000256" key="6">
    <source>
        <dbReference type="RuleBase" id="RU000481"/>
    </source>
</evidence>
<dbReference type="PATRIC" id="fig|1618446.3.peg.920"/>
<dbReference type="PROSITE" id="PS00105">
    <property type="entry name" value="AA_TRANSFER_CLASS_1"/>
    <property type="match status" value="1"/>
</dbReference>
<dbReference type="InterPro" id="IPR050596">
    <property type="entry name" value="AspAT/PAT-like"/>
</dbReference>
<dbReference type="EMBL" id="LCFD01000008">
    <property type="protein sequence ID" value="KKS86601.1"/>
    <property type="molecule type" value="Genomic_DNA"/>
</dbReference>
<evidence type="ECO:0000256" key="4">
    <source>
        <dbReference type="ARBA" id="ARBA00022679"/>
    </source>
</evidence>
<name>A0A0G1EU86_9BACT</name>
<evidence type="ECO:0000256" key="1">
    <source>
        <dbReference type="ARBA" id="ARBA00001933"/>
    </source>
</evidence>
<evidence type="ECO:0000256" key="2">
    <source>
        <dbReference type="ARBA" id="ARBA00007441"/>
    </source>
</evidence>
<accession>A0A0G1EU86</accession>
<evidence type="ECO:0000256" key="3">
    <source>
        <dbReference type="ARBA" id="ARBA00022576"/>
    </source>
</evidence>
<evidence type="ECO:0000259" key="7">
    <source>
        <dbReference type="Pfam" id="PF00155"/>
    </source>
</evidence>
<sequence length="387" mass="42732">MFANKLPESVIKQLSIKVKAVGGINLGQGIPSFPTAPHIIAAAKASLDDRAIGVYPNFLGTLELRQAIVDRHNREHGLQLTAEANVLVTVGAMEAVSSSILSLLENGDKVGIITPDYCNHFPAVMLARGKACEIPMREDGRWILDLDLVETTAKQGMRLLIITNPNNPTGAVFEATQMVKLVELANKYGFWVLADETYTFLDFEHKFASLLNFWDLSERLLTIRSFSKEYAMTGWRVGYVLARPETIKLIAKTHDALVGCAPKISQRAALAALTGPQEVVAKYGQIFKNRRDLAVQLLSQLNDDFTFAVPEGAYYIFPKYKLNISSINLAEQILERVGLGVVPGSIFGKSGEGHLRLSFAVEDEILRQGIAKLAEFGKKYTLNIRLR</sequence>
<evidence type="ECO:0000256" key="5">
    <source>
        <dbReference type="ARBA" id="ARBA00022898"/>
    </source>
</evidence>
<comment type="caution">
    <text evidence="8">The sequence shown here is derived from an EMBL/GenBank/DDBJ whole genome shotgun (WGS) entry which is preliminary data.</text>
</comment>
<dbReference type="InterPro" id="IPR004839">
    <property type="entry name" value="Aminotransferase_I/II_large"/>
</dbReference>
<protein>
    <recommendedName>
        <fullName evidence="6">Aminotransferase</fullName>
        <ecNumber evidence="6">2.6.1.-</ecNumber>
    </recommendedName>
</protein>
<keyword evidence="5" id="KW-0663">Pyridoxal phosphate</keyword>
<feature type="domain" description="Aminotransferase class I/classII large" evidence="7">
    <location>
        <begin position="23"/>
        <end position="372"/>
    </location>
</feature>
<dbReference type="InterPro" id="IPR015421">
    <property type="entry name" value="PyrdxlP-dep_Trfase_major"/>
</dbReference>
<gene>
    <name evidence="8" type="ORF">UV61_C0008G0054</name>
</gene>
<dbReference type="Gene3D" id="3.40.640.10">
    <property type="entry name" value="Type I PLP-dependent aspartate aminotransferase-like (Major domain)"/>
    <property type="match status" value="1"/>
</dbReference>
<organism evidence="8 9">
    <name type="scientific">Candidatus Gottesmanbacteria bacterium GW2011_GWB1_43_11</name>
    <dbReference type="NCBI Taxonomy" id="1618446"/>
    <lineage>
        <taxon>Bacteria</taxon>
        <taxon>Candidatus Gottesmaniibacteriota</taxon>
    </lineage>
</organism>